<proteinExistence type="predicted"/>
<sequence length="136" mass="15745">MDDAQLLEAFEACTLPSEEWTHRAHVRVAYLYATRFPYPEALLRMRAGIKAYNKATNTPEELERGYHETITVAFMRLVCHALREEGPFESSDEFCNTCARMLKKGVLLDYYSKERLISLEAKHNFVEPDLQSLPEV</sequence>
<evidence type="ECO:0000313" key="2">
    <source>
        <dbReference type="Proteomes" id="UP000320421"/>
    </source>
</evidence>
<name>A0A517PYL3_9PLAN</name>
<evidence type="ECO:0000313" key="1">
    <source>
        <dbReference type="EMBL" id="QDT24463.1"/>
    </source>
</evidence>
<keyword evidence="2" id="KW-1185">Reference proteome</keyword>
<reference evidence="1 2" key="1">
    <citation type="submission" date="2019-02" db="EMBL/GenBank/DDBJ databases">
        <title>Deep-cultivation of Planctomycetes and their phenomic and genomic characterization uncovers novel biology.</title>
        <authorList>
            <person name="Wiegand S."/>
            <person name="Jogler M."/>
            <person name="Boedeker C."/>
            <person name="Pinto D."/>
            <person name="Vollmers J."/>
            <person name="Rivas-Marin E."/>
            <person name="Kohn T."/>
            <person name="Peeters S.H."/>
            <person name="Heuer A."/>
            <person name="Rast P."/>
            <person name="Oberbeckmann S."/>
            <person name="Bunk B."/>
            <person name="Jeske O."/>
            <person name="Meyerdierks A."/>
            <person name="Storesund J.E."/>
            <person name="Kallscheuer N."/>
            <person name="Luecker S."/>
            <person name="Lage O.M."/>
            <person name="Pohl T."/>
            <person name="Merkel B.J."/>
            <person name="Hornburger P."/>
            <person name="Mueller R.-W."/>
            <person name="Bruemmer F."/>
            <person name="Labrenz M."/>
            <person name="Spormann A.M."/>
            <person name="Op den Camp H."/>
            <person name="Overmann J."/>
            <person name="Amann R."/>
            <person name="Jetten M.S.M."/>
            <person name="Mascher T."/>
            <person name="Medema M.H."/>
            <person name="Devos D.P."/>
            <person name="Kaster A.-K."/>
            <person name="Ovreas L."/>
            <person name="Rohde M."/>
            <person name="Galperin M.Y."/>
            <person name="Jogler C."/>
        </authorList>
    </citation>
    <scope>NUCLEOTIDE SEQUENCE [LARGE SCALE GENOMIC DNA]</scope>
    <source>
        <strain evidence="1 2">HG66A1</strain>
    </source>
</reference>
<gene>
    <name evidence="1" type="ORF">HG66A1_62950</name>
</gene>
<dbReference type="Proteomes" id="UP000320421">
    <property type="component" value="Chromosome"/>
</dbReference>
<organism evidence="1 2">
    <name type="scientific">Gimesia chilikensis</name>
    <dbReference type="NCBI Taxonomy" id="2605989"/>
    <lineage>
        <taxon>Bacteria</taxon>
        <taxon>Pseudomonadati</taxon>
        <taxon>Planctomycetota</taxon>
        <taxon>Planctomycetia</taxon>
        <taxon>Planctomycetales</taxon>
        <taxon>Planctomycetaceae</taxon>
        <taxon>Gimesia</taxon>
    </lineage>
</organism>
<protein>
    <submittedName>
        <fullName evidence="1">Uncharacterized protein</fullName>
    </submittedName>
</protein>
<dbReference type="EMBL" id="CP036266">
    <property type="protein sequence ID" value="QDT24463.1"/>
    <property type="molecule type" value="Genomic_DNA"/>
</dbReference>
<accession>A0A517PYL3</accession>
<dbReference type="AlphaFoldDB" id="A0A517PYL3"/>